<dbReference type="SUPFAM" id="SSF54236">
    <property type="entry name" value="Ubiquitin-like"/>
    <property type="match status" value="1"/>
</dbReference>
<dbReference type="Bgee" id="ENSGACG00000012791">
    <property type="expression patterns" value="Expressed in pharyngeal gill and 13 other cell types or tissues"/>
</dbReference>
<dbReference type="Ensembl" id="ENSGACT00000016970.2">
    <property type="protein sequence ID" value="ENSGACP00000016936.2"/>
    <property type="gene ID" value="ENSGACG00000012791.2"/>
</dbReference>
<reference evidence="2 3" key="1">
    <citation type="journal article" date="2021" name="G3 (Bethesda)">
        <title>Improved contiguity of the threespine stickleback genome using long-read sequencing.</title>
        <authorList>
            <person name="Nath S."/>
            <person name="Shaw D.E."/>
            <person name="White M.A."/>
        </authorList>
    </citation>
    <scope>NUCLEOTIDE SEQUENCE [LARGE SCALE GENOMIC DNA]</scope>
    <source>
        <strain evidence="2 3">Lake Benthic</strain>
    </source>
</reference>
<evidence type="ECO:0000313" key="2">
    <source>
        <dbReference type="Ensembl" id="ENSGACP00000016936.2"/>
    </source>
</evidence>
<organism evidence="2 3">
    <name type="scientific">Gasterosteus aculeatus aculeatus</name>
    <name type="common">three-spined stickleback</name>
    <dbReference type="NCBI Taxonomy" id="481459"/>
    <lineage>
        <taxon>Eukaryota</taxon>
        <taxon>Metazoa</taxon>
        <taxon>Chordata</taxon>
        <taxon>Craniata</taxon>
        <taxon>Vertebrata</taxon>
        <taxon>Euteleostomi</taxon>
        <taxon>Actinopterygii</taxon>
        <taxon>Neopterygii</taxon>
        <taxon>Teleostei</taxon>
        <taxon>Neoteleostei</taxon>
        <taxon>Acanthomorphata</taxon>
        <taxon>Eupercaria</taxon>
        <taxon>Perciformes</taxon>
        <taxon>Cottioidei</taxon>
        <taxon>Gasterosteales</taxon>
        <taxon>Gasterosteidae</taxon>
        <taxon>Gasterosteus</taxon>
    </lineage>
</organism>
<dbReference type="InterPro" id="IPR039415">
    <property type="entry name" value="FUBI"/>
</dbReference>
<reference evidence="2" key="2">
    <citation type="submission" date="2025-08" db="UniProtKB">
        <authorList>
            <consortium name="Ensembl"/>
        </authorList>
    </citation>
    <scope>IDENTIFICATION</scope>
</reference>
<reference evidence="2" key="3">
    <citation type="submission" date="2025-09" db="UniProtKB">
        <authorList>
            <consortium name="Ensembl"/>
        </authorList>
    </citation>
    <scope>IDENTIFICATION</scope>
</reference>
<feature type="domain" description="Ubiquitin-like" evidence="1">
    <location>
        <begin position="1"/>
        <end position="74"/>
    </location>
</feature>
<evidence type="ECO:0000313" key="3">
    <source>
        <dbReference type="Proteomes" id="UP000007635"/>
    </source>
</evidence>
<evidence type="ECO:0000259" key="1">
    <source>
        <dbReference type="PROSITE" id="PS50053"/>
    </source>
</evidence>
<sequence>MQLFLRAQNTHTLEVTGQETVGQIKAHVQGLEGLLVEDQVLLLAGCPLEDDATLASCGVSELCTLDVAGRLLGEEEKEDWPRQAPHPVQQALCERGAHLRKEEGTQRQLLSAPEEKHDHHPSVFTRLNVILLYRIKFGLNKTA</sequence>
<dbReference type="Gene3D" id="3.10.20.90">
    <property type="entry name" value="Phosphatidylinositol 3-kinase Catalytic Subunit, Chain A, domain 1"/>
    <property type="match status" value="1"/>
</dbReference>
<dbReference type="PROSITE" id="PS50053">
    <property type="entry name" value="UBIQUITIN_2"/>
    <property type="match status" value="1"/>
</dbReference>
<dbReference type="InterPro" id="IPR019956">
    <property type="entry name" value="Ubiquitin_dom"/>
</dbReference>
<dbReference type="InterPro" id="IPR000626">
    <property type="entry name" value="Ubiquitin-like_dom"/>
</dbReference>
<accession>G3PH61</accession>
<dbReference type="Pfam" id="PF00240">
    <property type="entry name" value="ubiquitin"/>
    <property type="match status" value="1"/>
</dbReference>
<dbReference type="GeneTree" id="ENSGT00390000007479"/>
<dbReference type="InterPro" id="IPR029071">
    <property type="entry name" value="Ubiquitin-like_domsf"/>
</dbReference>
<dbReference type="FunFam" id="3.10.20.90:FF:000114">
    <property type="entry name" value="40S ribosomal protein S30"/>
    <property type="match status" value="1"/>
</dbReference>
<proteinExistence type="predicted"/>
<dbReference type="Proteomes" id="UP000007635">
    <property type="component" value="Chromosome XVIII"/>
</dbReference>
<dbReference type="PRINTS" id="PR00348">
    <property type="entry name" value="UBIQUITIN"/>
</dbReference>
<name>G3PH61_GASAC</name>
<dbReference type="CDD" id="cd01793">
    <property type="entry name" value="Ubl_FUBI"/>
    <property type="match status" value="1"/>
</dbReference>
<dbReference type="AlphaFoldDB" id="G3PH61"/>
<protein>
    <recommendedName>
        <fullName evidence="1">Ubiquitin-like domain-containing protein</fullName>
    </recommendedName>
</protein>
<keyword evidence="3" id="KW-1185">Reference proteome</keyword>
<dbReference type="OrthoDB" id="199599at2759"/>
<dbReference type="SMART" id="SM00213">
    <property type="entry name" value="UBQ"/>
    <property type="match status" value="1"/>
</dbReference>